<dbReference type="AlphaFoldDB" id="A0A2D3LHU7"/>
<proteinExistence type="predicted"/>
<evidence type="ECO:0000313" key="2">
    <source>
        <dbReference type="Proteomes" id="UP000230742"/>
    </source>
</evidence>
<dbReference type="Proteomes" id="UP000230742">
    <property type="component" value="Chromosome 1"/>
</dbReference>
<name>A0A2D3LHU7_PREIN</name>
<organism evidence="1 2">
    <name type="scientific">Prevotella intermedia</name>
    <dbReference type="NCBI Taxonomy" id="28131"/>
    <lineage>
        <taxon>Bacteria</taxon>
        <taxon>Pseudomonadati</taxon>
        <taxon>Bacteroidota</taxon>
        <taxon>Bacteroidia</taxon>
        <taxon>Bacteroidales</taxon>
        <taxon>Prevotellaceae</taxon>
        <taxon>Prevotella</taxon>
    </lineage>
</organism>
<dbReference type="EMBL" id="CP024727">
    <property type="protein sequence ID" value="ATV30182.1"/>
    <property type="molecule type" value="Genomic_DNA"/>
</dbReference>
<sequence length="91" mass="10525">MPLKLNNLGMYLFPLNNKDIDGLQGNRVFPAIYNVLYLVRADISLIYLIYIVIKSLFKYFNIRACDFNIRACARNTSPPSTRKEVLMNFSS</sequence>
<evidence type="ECO:0000313" key="1">
    <source>
        <dbReference type="EMBL" id="ATV30182.1"/>
    </source>
</evidence>
<protein>
    <submittedName>
        <fullName evidence="1">Uncharacterized protein</fullName>
    </submittedName>
</protein>
<reference evidence="1 2" key="1">
    <citation type="submission" date="2017-11" db="EMBL/GenBank/DDBJ databases">
        <title>Genome sequencing of Prevotella intermedia KCOM 1949.</title>
        <authorList>
            <person name="Kook J.-K."/>
            <person name="Park S.-N."/>
            <person name="Lim Y.K."/>
        </authorList>
    </citation>
    <scope>NUCLEOTIDE SEQUENCE [LARGE SCALE GENOMIC DNA]</scope>
    <source>
        <strain evidence="1 2">KCOM 1949</strain>
    </source>
</reference>
<gene>
    <name evidence="1" type="ORF">CTM46_01170</name>
</gene>
<accession>A0A2D3LHU7</accession>